<dbReference type="GO" id="GO:0000140">
    <property type="term" value="F:acylglycerone-phosphate reductase (NADP+) activity"/>
    <property type="evidence" value="ECO:0007669"/>
    <property type="project" value="TreeGrafter"/>
</dbReference>
<comment type="caution">
    <text evidence="4">The sequence shown here is derived from an EMBL/GenBank/DDBJ whole genome shotgun (WGS) entry which is preliminary data.</text>
</comment>
<dbReference type="SUPFAM" id="SSF51735">
    <property type="entry name" value="NAD(P)-binding Rossmann-fold domains"/>
    <property type="match status" value="1"/>
</dbReference>
<evidence type="ECO:0000313" key="4">
    <source>
        <dbReference type="EMBL" id="KXT03480.1"/>
    </source>
</evidence>
<dbReference type="STRING" id="321146.A0A139HM12"/>
<dbReference type="PANTHER" id="PTHR44169:SF6">
    <property type="entry name" value="NADPH-DEPENDENT 1-ACYLDIHYDROXYACETONE PHOSPHATE REDUCTASE"/>
    <property type="match status" value="1"/>
</dbReference>
<dbReference type="EMBL" id="LFZN01000030">
    <property type="protein sequence ID" value="KXT03480.1"/>
    <property type="molecule type" value="Genomic_DNA"/>
</dbReference>
<keyword evidence="3" id="KW-0560">Oxidoreductase</keyword>
<name>A0A139HM12_9PEZI</name>
<dbReference type="AlphaFoldDB" id="A0A139HM12"/>
<dbReference type="GO" id="GO:0019433">
    <property type="term" value="P:triglyceride catabolic process"/>
    <property type="evidence" value="ECO:0007669"/>
    <property type="project" value="TreeGrafter"/>
</dbReference>
<organism evidence="4 5">
    <name type="scientific">Pseudocercospora eumusae</name>
    <dbReference type="NCBI Taxonomy" id="321146"/>
    <lineage>
        <taxon>Eukaryota</taxon>
        <taxon>Fungi</taxon>
        <taxon>Dikarya</taxon>
        <taxon>Ascomycota</taxon>
        <taxon>Pezizomycotina</taxon>
        <taxon>Dothideomycetes</taxon>
        <taxon>Dothideomycetidae</taxon>
        <taxon>Mycosphaerellales</taxon>
        <taxon>Mycosphaerellaceae</taxon>
        <taxon>Pseudocercospora</taxon>
    </lineage>
</organism>
<dbReference type="InterPro" id="IPR036291">
    <property type="entry name" value="NAD(P)-bd_dom_sf"/>
</dbReference>
<dbReference type="GO" id="GO:0004806">
    <property type="term" value="F:triacylglycerol lipase activity"/>
    <property type="evidence" value="ECO:0007669"/>
    <property type="project" value="TreeGrafter"/>
</dbReference>
<dbReference type="Pfam" id="PF00106">
    <property type="entry name" value="adh_short"/>
    <property type="match status" value="1"/>
</dbReference>
<protein>
    <submittedName>
        <fullName evidence="4">Uncharacterized protein</fullName>
    </submittedName>
</protein>
<evidence type="ECO:0000256" key="1">
    <source>
        <dbReference type="ARBA" id="ARBA00006484"/>
    </source>
</evidence>
<dbReference type="GO" id="GO:0005783">
    <property type="term" value="C:endoplasmic reticulum"/>
    <property type="evidence" value="ECO:0007669"/>
    <property type="project" value="TreeGrafter"/>
</dbReference>
<dbReference type="PROSITE" id="PS00061">
    <property type="entry name" value="ADH_SHORT"/>
    <property type="match status" value="1"/>
</dbReference>
<dbReference type="GO" id="GO:0005811">
    <property type="term" value="C:lipid droplet"/>
    <property type="evidence" value="ECO:0007669"/>
    <property type="project" value="TreeGrafter"/>
</dbReference>
<evidence type="ECO:0000313" key="5">
    <source>
        <dbReference type="Proteomes" id="UP000070133"/>
    </source>
</evidence>
<dbReference type="OrthoDB" id="2102561at2759"/>
<accession>A0A139HM12</accession>
<keyword evidence="5" id="KW-1185">Reference proteome</keyword>
<dbReference type="PANTHER" id="PTHR44169">
    <property type="entry name" value="NADPH-DEPENDENT 1-ACYLDIHYDROXYACETONE PHOSPHATE REDUCTASE"/>
    <property type="match status" value="1"/>
</dbReference>
<dbReference type="Gene3D" id="3.40.50.720">
    <property type="entry name" value="NAD(P)-binding Rossmann-like Domain"/>
    <property type="match status" value="1"/>
</dbReference>
<dbReference type="InterPro" id="IPR002347">
    <property type="entry name" value="SDR_fam"/>
</dbReference>
<evidence type="ECO:0000256" key="2">
    <source>
        <dbReference type="ARBA" id="ARBA00022857"/>
    </source>
</evidence>
<proteinExistence type="inferred from homology"/>
<comment type="similarity">
    <text evidence="1">Belongs to the short-chain dehydrogenases/reductases (SDR) family.</text>
</comment>
<dbReference type="Proteomes" id="UP000070133">
    <property type="component" value="Unassembled WGS sequence"/>
</dbReference>
<gene>
    <name evidence="4" type="ORF">AC578_1549</name>
</gene>
<keyword evidence="2" id="KW-0521">NADP</keyword>
<sequence length="216" mass="23819">MLVNNAGGGHYMPFMHLDLQKARELFDINVWSYLAVTQAFLPLLLNGKSIAGKQSLLVNNTSISSVLRTPFHGAYSASKAAMAMFSEIQRIELQPLGIRVIDLKTGSLESNFGPNRTNEIDLPADSPYQPIKDEVINVISGAATEAYAEDQDSWAENVVEDLLKKDPPHVVWRGGMAGTISITSKLEDFLPTSVQDKQFQKLGGLDKLEKLMRNKS</sequence>
<reference evidence="4 5" key="1">
    <citation type="submission" date="2015-07" db="EMBL/GenBank/DDBJ databases">
        <title>Comparative genomics of the Sigatoka disease complex on banana suggests a link between parallel evolutionary changes in Pseudocercospora fijiensis and Pseudocercospora eumusae and increased virulence on the banana host.</title>
        <authorList>
            <person name="Chang T.-C."/>
            <person name="Salvucci A."/>
            <person name="Crous P.W."/>
            <person name="Stergiopoulos I."/>
        </authorList>
    </citation>
    <scope>NUCLEOTIDE SEQUENCE [LARGE SCALE GENOMIC DNA]</scope>
    <source>
        <strain evidence="4 5">CBS 114824</strain>
    </source>
</reference>
<evidence type="ECO:0000256" key="3">
    <source>
        <dbReference type="ARBA" id="ARBA00023002"/>
    </source>
</evidence>
<dbReference type="InterPro" id="IPR020904">
    <property type="entry name" value="Sc_DH/Rdtase_CS"/>
</dbReference>
<dbReference type="GO" id="GO:0006654">
    <property type="term" value="P:phosphatidic acid biosynthetic process"/>
    <property type="evidence" value="ECO:0007669"/>
    <property type="project" value="TreeGrafter"/>
</dbReference>